<name>A0A286RAQ2_9BACT</name>
<dbReference type="Proteomes" id="UP000215086">
    <property type="component" value="Chromosome"/>
</dbReference>
<evidence type="ECO:0000256" key="1">
    <source>
        <dbReference type="SAM" id="MobiDB-lite"/>
    </source>
</evidence>
<dbReference type="KEGG" id="ttf:THTE_0431"/>
<proteinExistence type="predicted"/>
<protein>
    <submittedName>
        <fullName evidence="2">Uncharacterized protein</fullName>
    </submittedName>
</protein>
<dbReference type="AlphaFoldDB" id="A0A286RAQ2"/>
<evidence type="ECO:0000313" key="3">
    <source>
        <dbReference type="Proteomes" id="UP000215086"/>
    </source>
</evidence>
<accession>A0A286RAQ2</accession>
<evidence type="ECO:0000313" key="2">
    <source>
        <dbReference type="EMBL" id="ASV73033.1"/>
    </source>
</evidence>
<feature type="region of interest" description="Disordered" evidence="1">
    <location>
        <begin position="1"/>
        <end position="20"/>
    </location>
</feature>
<dbReference type="EMBL" id="CP018477">
    <property type="protein sequence ID" value="ASV73033.1"/>
    <property type="molecule type" value="Genomic_DNA"/>
</dbReference>
<sequence length="61" mass="6723">MKGIHNAPRTGNFAKGRGTNHASKVVMERIRHFTHFILGDPAVHHVTCRCLFFAAGTGPRP</sequence>
<keyword evidence="3" id="KW-1185">Reference proteome</keyword>
<reference evidence="2 3" key="1">
    <citation type="journal article" name="Front. Microbiol.">
        <title>Sugar Metabolism of the First Thermophilic Planctomycete Thermogutta terrifontis: Comparative Genomic and Transcriptomic Approaches.</title>
        <authorList>
            <person name="Elcheninov A.G."/>
            <person name="Menzel P."/>
            <person name="Gudbergsdottir S.R."/>
            <person name="Slesarev A.I."/>
            <person name="Kadnikov V.V."/>
            <person name="Krogh A."/>
            <person name="Bonch-Osmolovskaya E.A."/>
            <person name="Peng X."/>
            <person name="Kublanov I.V."/>
        </authorList>
    </citation>
    <scope>NUCLEOTIDE SEQUENCE [LARGE SCALE GENOMIC DNA]</scope>
    <source>
        <strain evidence="2 3">R1</strain>
    </source>
</reference>
<organism evidence="2 3">
    <name type="scientific">Thermogutta terrifontis</name>
    <dbReference type="NCBI Taxonomy" id="1331910"/>
    <lineage>
        <taxon>Bacteria</taxon>
        <taxon>Pseudomonadati</taxon>
        <taxon>Planctomycetota</taxon>
        <taxon>Planctomycetia</taxon>
        <taxon>Pirellulales</taxon>
        <taxon>Thermoguttaceae</taxon>
        <taxon>Thermogutta</taxon>
    </lineage>
</organism>
<gene>
    <name evidence="2" type="ORF">THTE_0431</name>
</gene>